<feature type="transmembrane region" description="Helical" evidence="4">
    <location>
        <begin position="192"/>
        <end position="214"/>
    </location>
</feature>
<gene>
    <name evidence="5" type="ORF">ACHHYP_04491</name>
</gene>
<dbReference type="InterPro" id="IPR019734">
    <property type="entry name" value="TPR_rpt"/>
</dbReference>
<organism evidence="5 6">
    <name type="scientific">Achlya hypogyna</name>
    <name type="common">Oomycete</name>
    <name type="synonym">Protoachlya hypogyna</name>
    <dbReference type="NCBI Taxonomy" id="1202772"/>
    <lineage>
        <taxon>Eukaryota</taxon>
        <taxon>Sar</taxon>
        <taxon>Stramenopiles</taxon>
        <taxon>Oomycota</taxon>
        <taxon>Saprolegniomycetes</taxon>
        <taxon>Saprolegniales</taxon>
        <taxon>Achlyaceae</taxon>
        <taxon>Achlya</taxon>
    </lineage>
</organism>
<evidence type="ECO:0000256" key="2">
    <source>
        <dbReference type="ARBA" id="ARBA00022803"/>
    </source>
</evidence>
<dbReference type="PROSITE" id="PS51257">
    <property type="entry name" value="PROKAR_LIPOPROTEIN"/>
    <property type="match status" value="1"/>
</dbReference>
<dbReference type="PROSITE" id="PS50005">
    <property type="entry name" value="TPR"/>
    <property type="match status" value="1"/>
</dbReference>
<dbReference type="SUPFAM" id="SSF48452">
    <property type="entry name" value="TPR-like"/>
    <property type="match status" value="1"/>
</dbReference>
<evidence type="ECO:0000256" key="1">
    <source>
        <dbReference type="ARBA" id="ARBA00022737"/>
    </source>
</evidence>
<dbReference type="Gene3D" id="1.25.40.10">
    <property type="entry name" value="Tetratricopeptide repeat domain"/>
    <property type="match status" value="2"/>
</dbReference>
<keyword evidence="1" id="KW-0677">Repeat</keyword>
<dbReference type="STRING" id="1202772.A0A1V9Z175"/>
<sequence>MPNPIDRWAQCVWDTACDVEAATWSIPLAMISCFAVACKFEADFVWLSGSFDTTWLWLSIPLCVFYVRHYRYRCARETTSCLEVAKQGDTAFAAYFCFFLFHLLLTLRVGGAVDWPFWSMVLLPCYGWTIYLAATSQWQIVLGLQAIAIGLRVDDVLPWTWTFIFLPTWAFLAALVLLLPRVLKETEPDFRAVLRLTSSVVCVFAPVLPLAIWLSAKEPFNLYAIFVPWLLPLGNYLVYSMRTLPSTPQSARETTRTRNFSSKLHVPVTSTPGRAHFVDVEADIAGMQQKIREFYMEGDFESALDMATICRDRVAEHFGKDHPVYASTLNNMALMQKNMSQLTEAIATYEEALRVYKECVGESHASFATTLHNLGGVYRLQSHILSGMQKVEALDNALDAFQESLRIRKENLANDHPDIAVGMSNVGMLLWHTHKKDQGEELVVEAMERLQTKLGPDSTLTALAMNNVGIVYKELGKWDEACALFEQVTRVRQEKLGAEHMETITAMHNWAETHRAAGREDAAAAIQTQILDIIGEDSEHEDKPAQN</sequence>
<feature type="transmembrane region" description="Helical" evidence="4">
    <location>
        <begin position="220"/>
        <end position="239"/>
    </location>
</feature>
<reference evidence="5 6" key="1">
    <citation type="journal article" date="2014" name="Genome Biol. Evol.">
        <title>The secreted proteins of Achlya hypogyna and Thraustotheca clavata identify the ancestral oomycete secretome and reveal gene acquisitions by horizontal gene transfer.</title>
        <authorList>
            <person name="Misner I."/>
            <person name="Blouin N."/>
            <person name="Leonard G."/>
            <person name="Richards T.A."/>
            <person name="Lane C.E."/>
        </authorList>
    </citation>
    <scope>NUCLEOTIDE SEQUENCE [LARGE SCALE GENOMIC DNA]</scope>
    <source>
        <strain evidence="5 6">ATCC 48635</strain>
    </source>
</reference>
<comment type="caution">
    <text evidence="5">The sequence shown here is derived from an EMBL/GenBank/DDBJ whole genome shotgun (WGS) entry which is preliminary data.</text>
</comment>
<dbReference type="SMART" id="SM00028">
    <property type="entry name" value="TPR"/>
    <property type="match status" value="2"/>
</dbReference>
<keyword evidence="6" id="KW-1185">Reference proteome</keyword>
<dbReference type="InterPro" id="IPR011990">
    <property type="entry name" value="TPR-like_helical_dom_sf"/>
</dbReference>
<dbReference type="Pfam" id="PF13424">
    <property type="entry name" value="TPR_12"/>
    <property type="match status" value="2"/>
</dbReference>
<feature type="repeat" description="TPR" evidence="3">
    <location>
        <begin position="462"/>
        <end position="495"/>
    </location>
</feature>
<dbReference type="Proteomes" id="UP000243579">
    <property type="component" value="Unassembled WGS sequence"/>
</dbReference>
<protein>
    <recommendedName>
        <fullName evidence="7">Kinesin light chain</fullName>
    </recommendedName>
</protein>
<dbReference type="PANTHER" id="PTHR45641:SF19">
    <property type="entry name" value="NEPHROCYSTIN-3"/>
    <property type="match status" value="1"/>
</dbReference>
<evidence type="ECO:0000256" key="4">
    <source>
        <dbReference type="SAM" id="Phobius"/>
    </source>
</evidence>
<feature type="transmembrane region" description="Helical" evidence="4">
    <location>
        <begin position="54"/>
        <end position="71"/>
    </location>
</feature>
<dbReference type="PANTHER" id="PTHR45641">
    <property type="entry name" value="TETRATRICOPEPTIDE REPEAT PROTEIN (AFU_ORTHOLOGUE AFUA_6G03870)"/>
    <property type="match status" value="1"/>
</dbReference>
<keyword evidence="4" id="KW-1133">Transmembrane helix</keyword>
<accession>A0A1V9Z175</accession>
<evidence type="ECO:0000256" key="3">
    <source>
        <dbReference type="PROSITE-ProRule" id="PRU00339"/>
    </source>
</evidence>
<keyword evidence="4" id="KW-0472">Membrane</keyword>
<feature type="transmembrane region" description="Helical" evidence="4">
    <location>
        <begin position="159"/>
        <end position="180"/>
    </location>
</feature>
<dbReference type="OrthoDB" id="10031679at2759"/>
<evidence type="ECO:0008006" key="7">
    <source>
        <dbReference type="Google" id="ProtNLM"/>
    </source>
</evidence>
<dbReference type="AlphaFoldDB" id="A0A1V9Z175"/>
<feature type="transmembrane region" description="Helical" evidence="4">
    <location>
        <begin position="92"/>
        <end position="113"/>
    </location>
</feature>
<proteinExistence type="predicted"/>
<name>A0A1V9Z175_ACHHY</name>
<evidence type="ECO:0000313" key="6">
    <source>
        <dbReference type="Proteomes" id="UP000243579"/>
    </source>
</evidence>
<dbReference type="EMBL" id="JNBR01000512">
    <property type="protein sequence ID" value="OQR91662.1"/>
    <property type="molecule type" value="Genomic_DNA"/>
</dbReference>
<evidence type="ECO:0000313" key="5">
    <source>
        <dbReference type="EMBL" id="OQR91662.1"/>
    </source>
</evidence>
<keyword evidence="2 3" id="KW-0802">TPR repeat</keyword>
<keyword evidence="4" id="KW-0812">Transmembrane</keyword>